<name>A0A8J6ARG1_9EUKA</name>
<organism evidence="1 2">
    <name type="scientific">Carpediemonas membranifera</name>
    <dbReference type="NCBI Taxonomy" id="201153"/>
    <lineage>
        <taxon>Eukaryota</taxon>
        <taxon>Metamonada</taxon>
        <taxon>Carpediemonas-like organisms</taxon>
        <taxon>Carpediemonas</taxon>
    </lineage>
</organism>
<keyword evidence="2" id="KW-1185">Reference proteome</keyword>
<reference evidence="1" key="1">
    <citation type="submission" date="2021-05" db="EMBL/GenBank/DDBJ databases">
        <title>A free-living protist that lacks canonical eukaryotic 1 DNA replication and segregation systems.</title>
        <authorList>
            <person name="Salas-Leiva D.E."/>
            <person name="Tromer E.C."/>
            <person name="Curtis B.A."/>
            <person name="Jerlstrom-Hultqvist J."/>
            <person name="Kolisko M."/>
            <person name="Yi Z."/>
            <person name="Salas-Leiva J.S."/>
            <person name="Gallot-Lavallee L."/>
            <person name="Kops G.J.P.L."/>
            <person name="Archibald J.M."/>
            <person name="Simpson A.G.B."/>
            <person name="Roger A.J."/>
        </authorList>
    </citation>
    <scope>NUCLEOTIDE SEQUENCE</scope>
    <source>
        <strain evidence="1">BICM</strain>
    </source>
</reference>
<sequence length="228" mass="24604">MPEAKVIEASKRLYREGFGIVEIAAILNVPVSAFRAQMLSDGDKRSKKCSNKRVRTRSLSLIVHEGSQAFIDENSVEISSITPAYELTETLYDSLGSISDGEGFSPLSQSSYSYSCGDNTTVSIEYSPKTTSLALVTANDYQDSLTTATFTDDEQPDSASDLVTECPSEVAYLSEGDEELGSHQIIEPVGSVKSVGSGEDHGRISCDLFRAIRRGIRVVVAVVSVLTI</sequence>
<dbReference type="EMBL" id="JAHDYR010000069">
    <property type="protein sequence ID" value="KAG9389550.1"/>
    <property type="molecule type" value="Genomic_DNA"/>
</dbReference>
<proteinExistence type="predicted"/>
<dbReference type="AlphaFoldDB" id="A0A8J6ARG1"/>
<protein>
    <submittedName>
        <fullName evidence="1">Uncharacterized protein</fullName>
    </submittedName>
</protein>
<comment type="caution">
    <text evidence="1">The sequence shown here is derived from an EMBL/GenBank/DDBJ whole genome shotgun (WGS) entry which is preliminary data.</text>
</comment>
<evidence type="ECO:0000313" key="1">
    <source>
        <dbReference type="EMBL" id="KAG9389550.1"/>
    </source>
</evidence>
<gene>
    <name evidence="1" type="ORF">J8273_8843</name>
</gene>
<accession>A0A8J6ARG1</accession>
<dbReference type="Proteomes" id="UP000717585">
    <property type="component" value="Unassembled WGS sequence"/>
</dbReference>
<evidence type="ECO:0000313" key="2">
    <source>
        <dbReference type="Proteomes" id="UP000717585"/>
    </source>
</evidence>